<dbReference type="GO" id="GO:0008777">
    <property type="term" value="F:acetylornithine deacetylase activity"/>
    <property type="evidence" value="ECO:0007669"/>
    <property type="project" value="UniProtKB-EC"/>
</dbReference>
<evidence type="ECO:0000313" key="7">
    <source>
        <dbReference type="EMBL" id="MBM7717274.1"/>
    </source>
</evidence>
<dbReference type="InterPro" id="IPR011650">
    <property type="entry name" value="Peptidase_M20_dimer"/>
</dbReference>
<evidence type="ECO:0000313" key="8">
    <source>
        <dbReference type="Proteomes" id="UP000823485"/>
    </source>
</evidence>
<name>A0ABS2RDJ8_9BACI</name>
<dbReference type="SUPFAM" id="SSF53187">
    <property type="entry name" value="Zn-dependent exopeptidases"/>
    <property type="match status" value="1"/>
</dbReference>
<evidence type="ECO:0000256" key="3">
    <source>
        <dbReference type="ARBA" id="ARBA00022723"/>
    </source>
</evidence>
<dbReference type="EMBL" id="JAFBFH010000042">
    <property type="protein sequence ID" value="MBM7717274.1"/>
    <property type="molecule type" value="Genomic_DNA"/>
</dbReference>
<comment type="similarity">
    <text evidence="2">Belongs to the peptidase M20A family.</text>
</comment>
<protein>
    <submittedName>
        <fullName evidence="7">Acetylornithine deacetylase</fullName>
        <ecNumber evidence="7">3.5.1.16</ecNumber>
    </submittedName>
</protein>
<dbReference type="Gene3D" id="3.30.70.360">
    <property type="match status" value="1"/>
</dbReference>
<evidence type="ECO:0000256" key="4">
    <source>
        <dbReference type="ARBA" id="ARBA00022801"/>
    </source>
</evidence>
<proteinExistence type="inferred from homology"/>
<dbReference type="InterPro" id="IPR050072">
    <property type="entry name" value="Peptidase_M20A"/>
</dbReference>
<evidence type="ECO:0000259" key="6">
    <source>
        <dbReference type="Pfam" id="PF07687"/>
    </source>
</evidence>
<accession>A0ABS2RDJ8</accession>
<dbReference type="Pfam" id="PF07687">
    <property type="entry name" value="M20_dimer"/>
    <property type="match status" value="1"/>
</dbReference>
<evidence type="ECO:0000256" key="2">
    <source>
        <dbReference type="ARBA" id="ARBA00006247"/>
    </source>
</evidence>
<dbReference type="SUPFAM" id="SSF55031">
    <property type="entry name" value="Bacterial exopeptidase dimerisation domain"/>
    <property type="match status" value="1"/>
</dbReference>
<comment type="caution">
    <text evidence="7">The sequence shown here is derived from an EMBL/GenBank/DDBJ whole genome shotgun (WGS) entry which is preliminary data.</text>
</comment>
<keyword evidence="8" id="KW-1185">Reference proteome</keyword>
<dbReference type="EC" id="3.5.1.16" evidence="7"/>
<dbReference type="PANTHER" id="PTHR43808">
    <property type="entry name" value="ACETYLORNITHINE DEACETYLASE"/>
    <property type="match status" value="1"/>
</dbReference>
<reference evidence="7 8" key="1">
    <citation type="submission" date="2021-01" db="EMBL/GenBank/DDBJ databases">
        <title>Genomic Encyclopedia of Type Strains, Phase IV (KMG-IV): sequencing the most valuable type-strain genomes for metagenomic binning, comparative biology and taxonomic classification.</title>
        <authorList>
            <person name="Goeker M."/>
        </authorList>
    </citation>
    <scope>NUCLEOTIDE SEQUENCE [LARGE SCALE GENOMIC DNA]</scope>
    <source>
        <strain evidence="7 8">DSM 105453</strain>
    </source>
</reference>
<keyword evidence="3" id="KW-0479">Metal-binding</keyword>
<keyword evidence="5" id="KW-0862">Zinc</keyword>
<dbReference type="Proteomes" id="UP000823485">
    <property type="component" value="Unassembled WGS sequence"/>
</dbReference>
<dbReference type="RefSeq" id="WP_077111289.1">
    <property type="nucleotide sequence ID" value="NZ_JAFBFH010000042.1"/>
</dbReference>
<dbReference type="Pfam" id="PF01546">
    <property type="entry name" value="Peptidase_M20"/>
    <property type="match status" value="1"/>
</dbReference>
<keyword evidence="4 7" id="KW-0378">Hydrolase</keyword>
<organism evidence="7 8">
    <name type="scientific">Siminovitchia thermophila</name>
    <dbReference type="NCBI Taxonomy" id="1245522"/>
    <lineage>
        <taxon>Bacteria</taxon>
        <taxon>Bacillati</taxon>
        <taxon>Bacillota</taxon>
        <taxon>Bacilli</taxon>
        <taxon>Bacillales</taxon>
        <taxon>Bacillaceae</taxon>
        <taxon>Siminovitchia</taxon>
    </lineage>
</organism>
<dbReference type="InterPro" id="IPR036264">
    <property type="entry name" value="Bact_exopeptidase_dim_dom"/>
</dbReference>
<comment type="cofactor">
    <cofactor evidence="1">
        <name>Zn(2+)</name>
        <dbReference type="ChEBI" id="CHEBI:29105"/>
    </cofactor>
</comment>
<feature type="domain" description="Peptidase M20 dimerisation" evidence="6">
    <location>
        <begin position="183"/>
        <end position="287"/>
    </location>
</feature>
<gene>
    <name evidence="7" type="ORF">JOC94_004299</name>
</gene>
<sequence length="392" mass="43600">MDWKEEAFILLEQLVRVPSVNPEDHGETSELFGEKAVGDKLLAYIKKYLPDFFCWQEEVLPNRFNCYASYKAGEDCPTILLETHLDTVSIQGMSIDPFTLKSEGGRWYGRGACDAKGQIAAMVLGIRKAMMECGGQLPINILFAAVVDEEHKHRGVDFLVKNSIHADLAIVGEPTELQFAAFHKGSIRFEVNALGTSVHSATPWEGVNAIEIMADVIQVLKTAAKETVEYKTHPLCGKSSISVTLIAGGEQVNIIPDTCSIHIDRRLNPQEDWEEAFNEIKNIVKQHVTDSVWAKIRWNDPYLIDPPLTNNLTDKALVSLAEIMKQDKPEDVSYVGLPFGCDASKIQPVGIPTVVFGPGSIQQAHTADEWIDENSLLQAIEIYAKIFQHLKL</sequence>
<evidence type="ECO:0000256" key="1">
    <source>
        <dbReference type="ARBA" id="ARBA00001947"/>
    </source>
</evidence>
<evidence type="ECO:0000256" key="5">
    <source>
        <dbReference type="ARBA" id="ARBA00022833"/>
    </source>
</evidence>
<dbReference type="Gene3D" id="3.40.630.10">
    <property type="entry name" value="Zn peptidases"/>
    <property type="match status" value="1"/>
</dbReference>
<dbReference type="PANTHER" id="PTHR43808:SF8">
    <property type="entry name" value="PEPTIDASE M20 DIMERISATION DOMAIN-CONTAINING PROTEIN"/>
    <property type="match status" value="1"/>
</dbReference>
<dbReference type="InterPro" id="IPR002933">
    <property type="entry name" value="Peptidase_M20"/>
</dbReference>